<evidence type="ECO:0000256" key="8">
    <source>
        <dbReference type="ARBA" id="ARBA00023295"/>
    </source>
</evidence>
<dbReference type="Gene3D" id="2.80.10.50">
    <property type="match status" value="1"/>
</dbReference>
<dbReference type="PANTHER" id="PTHR46323:SF2">
    <property type="entry name" value="BETA-GALACTOSIDASE"/>
    <property type="match status" value="1"/>
</dbReference>
<dbReference type="PROSITE" id="PS50231">
    <property type="entry name" value="RICIN_B_LECTIN"/>
    <property type="match status" value="1"/>
</dbReference>
<evidence type="ECO:0000256" key="6">
    <source>
        <dbReference type="ARBA" id="ARBA00022801"/>
    </source>
</evidence>
<dbReference type="Pfam" id="PF02837">
    <property type="entry name" value="Glyco_hydro_2_N"/>
    <property type="match status" value="1"/>
</dbReference>
<dbReference type="GO" id="GO:0005990">
    <property type="term" value="P:lactose catabolic process"/>
    <property type="evidence" value="ECO:0007669"/>
    <property type="project" value="TreeGrafter"/>
</dbReference>
<evidence type="ECO:0000256" key="9">
    <source>
        <dbReference type="ARBA" id="ARBA00032230"/>
    </source>
</evidence>
<dbReference type="InterPro" id="IPR017853">
    <property type="entry name" value="GH"/>
</dbReference>
<comment type="similarity">
    <text evidence="3">Belongs to the glycosyl hydrolase 2 family.</text>
</comment>
<keyword evidence="12" id="KW-1185">Reference proteome</keyword>
<feature type="domain" description="Beta galactosidase small chain/" evidence="10">
    <location>
        <begin position="935"/>
        <end position="1203"/>
    </location>
</feature>
<dbReference type="SMART" id="SM01038">
    <property type="entry name" value="Bgal_small_N"/>
    <property type="match status" value="1"/>
</dbReference>
<dbReference type="SUPFAM" id="SSF50370">
    <property type="entry name" value="Ricin B-like lectins"/>
    <property type="match status" value="1"/>
</dbReference>
<dbReference type="Gene3D" id="2.70.98.10">
    <property type="match status" value="1"/>
</dbReference>
<accession>A0A2U2PDA5</accession>
<reference evidence="11 12" key="1">
    <citation type="submission" date="2018-04" db="EMBL/GenBank/DDBJ databases">
        <title>Pedobacter chongqingensis sp. nov., isolated from a rottenly hemp rope.</title>
        <authorList>
            <person name="Cai Y."/>
        </authorList>
    </citation>
    <scope>NUCLEOTIDE SEQUENCE [LARGE SCALE GENOMIC DNA]</scope>
    <source>
        <strain evidence="11 12">FJ4-8</strain>
    </source>
</reference>
<dbReference type="SUPFAM" id="SSF51445">
    <property type="entry name" value="(Trans)glycosidases"/>
    <property type="match status" value="1"/>
</dbReference>
<dbReference type="Gene3D" id="2.60.120.260">
    <property type="entry name" value="Galactose-binding domain-like"/>
    <property type="match status" value="1"/>
</dbReference>
<evidence type="ECO:0000256" key="7">
    <source>
        <dbReference type="ARBA" id="ARBA00022837"/>
    </source>
</evidence>
<dbReference type="AlphaFoldDB" id="A0A2U2PDA5"/>
<dbReference type="InterPro" id="IPR006104">
    <property type="entry name" value="Glyco_hydro_2_N"/>
</dbReference>
<dbReference type="InterPro" id="IPR006103">
    <property type="entry name" value="Glyco_hydro_2_cat"/>
</dbReference>
<dbReference type="EMBL" id="QEAS01000015">
    <property type="protein sequence ID" value="PWG79381.1"/>
    <property type="molecule type" value="Genomic_DNA"/>
</dbReference>
<dbReference type="SUPFAM" id="SSF49303">
    <property type="entry name" value="beta-Galactosidase/glucuronidase domain"/>
    <property type="match status" value="2"/>
</dbReference>
<dbReference type="PANTHER" id="PTHR46323">
    <property type="entry name" value="BETA-GALACTOSIDASE"/>
    <property type="match status" value="1"/>
</dbReference>
<dbReference type="InterPro" id="IPR006101">
    <property type="entry name" value="Glyco_hydro_2"/>
</dbReference>
<dbReference type="Pfam" id="PF02929">
    <property type="entry name" value="Bgal_small_N"/>
    <property type="match status" value="1"/>
</dbReference>
<dbReference type="InterPro" id="IPR000772">
    <property type="entry name" value="Ricin_B_lectin"/>
</dbReference>
<dbReference type="InterPro" id="IPR004199">
    <property type="entry name" value="B-gal_small/dom_5"/>
</dbReference>
<dbReference type="CDD" id="cd00161">
    <property type="entry name" value="beta-trefoil_Ricin-like"/>
    <property type="match status" value="1"/>
</dbReference>
<keyword evidence="6" id="KW-0378">Hydrolase</keyword>
<comment type="caution">
    <text evidence="11">The sequence shown here is derived from an EMBL/GenBank/DDBJ whole genome shotgun (WGS) entry which is preliminary data.</text>
</comment>
<proteinExistence type="inferred from homology"/>
<dbReference type="InterPro" id="IPR006102">
    <property type="entry name" value="Ig-like_GH2"/>
</dbReference>
<name>A0A2U2PDA5_9SPHI</name>
<dbReference type="Pfam" id="PF16353">
    <property type="entry name" value="LacZ_4"/>
    <property type="match status" value="1"/>
</dbReference>
<evidence type="ECO:0000256" key="2">
    <source>
        <dbReference type="ARBA" id="ARBA00001913"/>
    </source>
</evidence>
<dbReference type="InterPro" id="IPR035992">
    <property type="entry name" value="Ricin_B-like_lectins"/>
</dbReference>
<comment type="cofactor">
    <cofactor evidence="2">
        <name>Ca(2+)</name>
        <dbReference type="ChEBI" id="CHEBI:29108"/>
    </cofactor>
</comment>
<dbReference type="InterPro" id="IPR050347">
    <property type="entry name" value="Bact_Beta-galactosidase"/>
</dbReference>
<gene>
    <name evidence="11" type="ORF">DDR33_17870</name>
</gene>
<evidence type="ECO:0000256" key="1">
    <source>
        <dbReference type="ARBA" id="ARBA00001412"/>
    </source>
</evidence>
<dbReference type="InterPro" id="IPR032312">
    <property type="entry name" value="LacZ_4"/>
</dbReference>
<dbReference type="Pfam" id="PF02836">
    <property type="entry name" value="Glyco_hydro_2_C"/>
    <property type="match status" value="1"/>
</dbReference>
<dbReference type="Pfam" id="PF00703">
    <property type="entry name" value="Glyco_hydro_2"/>
    <property type="match status" value="1"/>
</dbReference>
<dbReference type="Gene3D" id="2.60.40.10">
    <property type="entry name" value="Immunoglobulins"/>
    <property type="match status" value="2"/>
</dbReference>
<dbReference type="OrthoDB" id="9801077at2"/>
<sequence length="1207" mass="137337">MNLRNIDCIYTHTSMRFIILLLLILTGASLFSGNSLFAQNFQTGVYYKLTARNGMVADNRGSGESNANIYLSTDSKSTGQVWVLSTLGNGYYSISSPATYKSIDNANITNGSGNAVVLWDKDDYNNNQQWKIVRKKNGKYVITSKASGFNLAIKDGNSDTRLFQVPADNNDPNQEWAIQETSSKLKMEKRVGLTEWENEEIFGVNKEPAHVPYVPFPSLESLKNDPTFATPWAATKSPYYLSLNGNWKFNWVKQPSERPLEFFKPEFDVSGWKEIPVPSNWEMHGYGTPIYTNITYPFKNDPPFIKPQPGYTNEKEPNPVGSYRRNFTIPQDWNDKQIYLRFEGVYSAMYLWVNGKQVGYSEGANNAAEFDVTNYVKSGDNTLAVEVYRWSDGSYIEDQDMFRLSGIHRDVAVYALPKVHVRDYYLKTDFKGDDFSSSELILKASVRNQGKPAFKSGTLNVSVLNPKGEEVLSLSQPLSSLKQGKEAVYELKGTVKKPALWSAETPVLYTAILTLNDDDGNVLEVISSKFGFRKVVIKNKRVFVNGKQVFFKGVNRHDIHPQFGKAVPVESMQQDVLLMKKTNINTIRTSHYPNDPKMYAMFDYYGLYTMSEADLECHGNHSLSRIPSWLPAFTDRNVRNVEEHKNHPSVVFWSMGNESGGGDNFNAVYKEIKKIDSTFIVHYEGKNEAADMDSRMYPSVADMTTVDQQETDKPFFLCEYAHAMGNAIGNLPEYWDYIENKSQRMIGGCIWDWVDQGLNKPGDSKDKYYIGGDFGDKPNDFDFCNNGITTPDRKITAKMQEVKKVYQYIKTVPEDLSLGSIKILNRYDFLNLKNFDVKWSVLRDGRAVDSGLIVPQDVRPDDSVELVVPFTNTLDSTSEYFLNVQYRLVKDQPWADAGFVVASEQLALNKRTELPALDTATAERLYTSERENIVNISGNDSNIQFDRTTGQLVSLKYNRREMLHDGKGLTFNWYRSINNDPRKYVEPQIKLEGFTYVYGDERKQVIVRTRYTATIPGEKQGIISYSVNYLVSPGGIIDVEATFDNTKDAYRVPRLGLQMSLIPELEQVEWYGRGPMENYADRKAAAYFGVYSTTVDDAGEYYVRSQSMGNREDIRWLKLTDANNEGIKIRSKDKLNFTALHYLDQDLWNAVRVFSIPEIRKPEVILSLDYMQRGIGNASCGPGPLSKYEIPGVDSNSYSFRIERNVR</sequence>
<comment type="subunit">
    <text evidence="4">Monomer.</text>
</comment>
<dbReference type="InterPro" id="IPR036156">
    <property type="entry name" value="Beta-gal/glucu_dom_sf"/>
</dbReference>
<dbReference type="GO" id="GO:0009341">
    <property type="term" value="C:beta-galactosidase complex"/>
    <property type="evidence" value="ECO:0007669"/>
    <property type="project" value="InterPro"/>
</dbReference>
<dbReference type="EC" id="3.2.1.23" evidence="5"/>
<dbReference type="SUPFAM" id="SSF49785">
    <property type="entry name" value="Galactose-binding domain-like"/>
    <property type="match status" value="1"/>
</dbReference>
<dbReference type="SUPFAM" id="SSF74650">
    <property type="entry name" value="Galactose mutarotase-like"/>
    <property type="match status" value="1"/>
</dbReference>
<evidence type="ECO:0000256" key="3">
    <source>
        <dbReference type="ARBA" id="ARBA00007401"/>
    </source>
</evidence>
<comment type="catalytic activity">
    <reaction evidence="1">
        <text>Hydrolysis of terminal non-reducing beta-D-galactose residues in beta-D-galactosides.</text>
        <dbReference type="EC" id="3.2.1.23"/>
    </reaction>
</comment>
<evidence type="ECO:0000313" key="12">
    <source>
        <dbReference type="Proteomes" id="UP000245647"/>
    </source>
</evidence>
<evidence type="ECO:0000259" key="10">
    <source>
        <dbReference type="SMART" id="SM01038"/>
    </source>
</evidence>
<dbReference type="Pfam" id="PF00652">
    <property type="entry name" value="Ricin_B_lectin"/>
    <property type="match status" value="1"/>
</dbReference>
<dbReference type="Proteomes" id="UP000245647">
    <property type="component" value="Unassembled WGS sequence"/>
</dbReference>
<keyword evidence="8" id="KW-0326">Glycosidase</keyword>
<dbReference type="PRINTS" id="PR00132">
    <property type="entry name" value="GLHYDRLASE2"/>
</dbReference>
<organism evidence="11 12">
    <name type="scientific">Pararcticibacter amylolyticus</name>
    <dbReference type="NCBI Taxonomy" id="2173175"/>
    <lineage>
        <taxon>Bacteria</taxon>
        <taxon>Pseudomonadati</taxon>
        <taxon>Bacteroidota</taxon>
        <taxon>Sphingobacteriia</taxon>
        <taxon>Sphingobacteriales</taxon>
        <taxon>Sphingobacteriaceae</taxon>
        <taxon>Pararcticibacter</taxon>
    </lineage>
</organism>
<evidence type="ECO:0000313" key="11">
    <source>
        <dbReference type="EMBL" id="PWG79381.1"/>
    </source>
</evidence>
<dbReference type="GO" id="GO:0004565">
    <property type="term" value="F:beta-galactosidase activity"/>
    <property type="evidence" value="ECO:0007669"/>
    <property type="project" value="UniProtKB-EC"/>
</dbReference>
<dbReference type="InterPro" id="IPR008979">
    <property type="entry name" value="Galactose-bd-like_sf"/>
</dbReference>
<keyword evidence="7" id="KW-0106">Calcium</keyword>
<dbReference type="InterPro" id="IPR011013">
    <property type="entry name" value="Gal_mutarotase_sf_dom"/>
</dbReference>
<dbReference type="InterPro" id="IPR013783">
    <property type="entry name" value="Ig-like_fold"/>
</dbReference>
<evidence type="ECO:0000256" key="5">
    <source>
        <dbReference type="ARBA" id="ARBA00012756"/>
    </source>
</evidence>
<evidence type="ECO:0000256" key="4">
    <source>
        <dbReference type="ARBA" id="ARBA00011245"/>
    </source>
</evidence>
<dbReference type="InterPro" id="IPR014718">
    <property type="entry name" value="GH-type_carb-bd"/>
</dbReference>
<dbReference type="Gene3D" id="3.20.20.80">
    <property type="entry name" value="Glycosidases"/>
    <property type="match status" value="1"/>
</dbReference>
<protein>
    <recommendedName>
        <fullName evidence="5">beta-galactosidase</fullName>
        <ecNumber evidence="5">3.2.1.23</ecNumber>
    </recommendedName>
    <alternativeName>
        <fullName evidence="9">Lactase</fullName>
    </alternativeName>
</protein>
<dbReference type="GO" id="GO:0030246">
    <property type="term" value="F:carbohydrate binding"/>
    <property type="evidence" value="ECO:0007669"/>
    <property type="project" value="InterPro"/>
</dbReference>